<keyword evidence="1" id="KW-0472">Membrane</keyword>
<gene>
    <name evidence="2" type="ORF">P4T90_24460</name>
</gene>
<evidence type="ECO:0000313" key="2">
    <source>
        <dbReference type="EMBL" id="MED1206155.1"/>
    </source>
</evidence>
<feature type="transmembrane region" description="Helical" evidence="1">
    <location>
        <begin position="7"/>
        <end position="25"/>
    </location>
</feature>
<feature type="transmembrane region" description="Helical" evidence="1">
    <location>
        <begin position="31"/>
        <end position="50"/>
    </location>
</feature>
<keyword evidence="3" id="KW-1185">Reference proteome</keyword>
<keyword evidence="1" id="KW-1133">Transmembrane helix</keyword>
<feature type="transmembrane region" description="Helical" evidence="1">
    <location>
        <begin position="110"/>
        <end position="125"/>
    </location>
</feature>
<feature type="transmembrane region" description="Helical" evidence="1">
    <location>
        <begin position="154"/>
        <end position="173"/>
    </location>
</feature>
<feature type="transmembrane region" description="Helical" evidence="1">
    <location>
        <begin position="235"/>
        <end position="257"/>
    </location>
</feature>
<comment type="caution">
    <text evidence="2">The sequence shown here is derived from an EMBL/GenBank/DDBJ whole genome shotgun (WGS) entry which is preliminary data.</text>
</comment>
<accession>A0ABU6MN75</accession>
<evidence type="ECO:0000256" key="1">
    <source>
        <dbReference type="SAM" id="Phobius"/>
    </source>
</evidence>
<sequence length="326" mass="36927">VLHIFEFVLGYLVLILSCISVTPNTSISNMFIHYSLGLLAGSIVRVLGYIIPTINSFILSMGRINTVSTGGILYTRFAGLDIDPNYYAIQVLLAISLNILVIFYVKRRRTLNIIITISLVVFGLLSFSKMYILTILILNILIVFMLIRKNIFNAFIYLTSILVLSIIILNQFGNYFYNAYLTRFVGQGNSLGDLTTGRTEIWNGYLQDILEHLKILFFGNGLANGFFNGELSHNMYILALYQIGIIGIIIYLILLVYTYKTLKISTSINNKIKISLNIIPLLMLIIPNFALDSFAMDYFPIQLFLVMMSLQAGKIDKKFEVLLNEN</sequence>
<feature type="transmembrane region" description="Helical" evidence="1">
    <location>
        <begin position="131"/>
        <end position="147"/>
    </location>
</feature>
<dbReference type="EMBL" id="JARMAB010000076">
    <property type="protein sequence ID" value="MED1206155.1"/>
    <property type="molecule type" value="Genomic_DNA"/>
</dbReference>
<name>A0ABU6MN75_9BACI</name>
<evidence type="ECO:0000313" key="3">
    <source>
        <dbReference type="Proteomes" id="UP001341444"/>
    </source>
</evidence>
<proteinExistence type="predicted"/>
<keyword evidence="1" id="KW-0812">Transmembrane</keyword>
<protein>
    <recommendedName>
        <fullName evidence="4">O-antigen polymerase</fullName>
    </recommendedName>
</protein>
<dbReference type="RefSeq" id="WP_328007064.1">
    <property type="nucleotide sequence ID" value="NZ_JARMAB010000076.1"/>
</dbReference>
<feature type="transmembrane region" description="Helical" evidence="1">
    <location>
        <begin position="86"/>
        <end position="105"/>
    </location>
</feature>
<evidence type="ECO:0008006" key="4">
    <source>
        <dbReference type="Google" id="ProtNLM"/>
    </source>
</evidence>
<feature type="non-terminal residue" evidence="2">
    <location>
        <position position="1"/>
    </location>
</feature>
<feature type="transmembrane region" description="Helical" evidence="1">
    <location>
        <begin position="278"/>
        <end position="299"/>
    </location>
</feature>
<organism evidence="2 3">
    <name type="scientific">Heyndrickxia acidicola</name>
    <dbReference type="NCBI Taxonomy" id="209389"/>
    <lineage>
        <taxon>Bacteria</taxon>
        <taxon>Bacillati</taxon>
        <taxon>Bacillota</taxon>
        <taxon>Bacilli</taxon>
        <taxon>Bacillales</taxon>
        <taxon>Bacillaceae</taxon>
        <taxon>Heyndrickxia</taxon>
    </lineage>
</organism>
<dbReference type="Proteomes" id="UP001341444">
    <property type="component" value="Unassembled WGS sequence"/>
</dbReference>
<reference evidence="2 3" key="1">
    <citation type="submission" date="2023-03" db="EMBL/GenBank/DDBJ databases">
        <title>Bacillus Genome Sequencing.</title>
        <authorList>
            <person name="Dunlap C."/>
        </authorList>
    </citation>
    <scope>NUCLEOTIDE SEQUENCE [LARGE SCALE GENOMIC DNA]</scope>
    <source>
        <strain evidence="2 3">B-23453</strain>
    </source>
</reference>